<dbReference type="Proteomes" id="UP000010475">
    <property type="component" value="Chromosome"/>
</dbReference>
<reference evidence="1 2" key="1">
    <citation type="submission" date="2012-06" db="EMBL/GenBank/DDBJ databases">
        <title>Finished chromosome of genome of Cylindrospermum stagnale PCC 7417.</title>
        <authorList>
            <consortium name="US DOE Joint Genome Institute"/>
            <person name="Gugger M."/>
            <person name="Coursin T."/>
            <person name="Rippka R."/>
            <person name="Tandeau De Marsac N."/>
            <person name="Huntemann M."/>
            <person name="Wei C.-L."/>
            <person name="Han J."/>
            <person name="Detter J.C."/>
            <person name="Han C."/>
            <person name="Tapia R."/>
            <person name="Chen A."/>
            <person name="Kyrpides N."/>
            <person name="Mavromatis K."/>
            <person name="Markowitz V."/>
            <person name="Szeto E."/>
            <person name="Ivanova N."/>
            <person name="Pagani I."/>
            <person name="Pati A."/>
            <person name="Goodwin L."/>
            <person name="Nordberg H.P."/>
            <person name="Cantor M.N."/>
            <person name="Hua S.X."/>
            <person name="Woyke T."/>
            <person name="Kerfeld C.A."/>
        </authorList>
    </citation>
    <scope>NUCLEOTIDE SEQUENCE [LARGE SCALE GENOMIC DNA]</scope>
    <source>
        <strain evidence="1 2">PCC 7417</strain>
    </source>
</reference>
<protein>
    <submittedName>
        <fullName evidence="1">Uncharacterized protein</fullName>
    </submittedName>
</protein>
<dbReference type="KEGG" id="csg:Cylst_1629"/>
<keyword evidence="2" id="KW-1185">Reference proteome</keyword>
<name>K9WWK0_9NOST</name>
<evidence type="ECO:0000313" key="2">
    <source>
        <dbReference type="Proteomes" id="UP000010475"/>
    </source>
</evidence>
<dbReference type="RefSeq" id="WP_015207163.1">
    <property type="nucleotide sequence ID" value="NC_019757.1"/>
</dbReference>
<gene>
    <name evidence="1" type="ORF">Cylst_1629</name>
</gene>
<proteinExistence type="predicted"/>
<dbReference type="EMBL" id="CP003642">
    <property type="protein sequence ID" value="AFZ23907.1"/>
    <property type="molecule type" value="Genomic_DNA"/>
</dbReference>
<organism evidence="1 2">
    <name type="scientific">Cylindrospermum stagnale PCC 7417</name>
    <dbReference type="NCBI Taxonomy" id="56107"/>
    <lineage>
        <taxon>Bacteria</taxon>
        <taxon>Bacillati</taxon>
        <taxon>Cyanobacteriota</taxon>
        <taxon>Cyanophyceae</taxon>
        <taxon>Nostocales</taxon>
        <taxon>Nostocaceae</taxon>
        <taxon>Cylindrospermum</taxon>
    </lineage>
</organism>
<dbReference type="STRING" id="56107.Cylst_1629"/>
<evidence type="ECO:0000313" key="1">
    <source>
        <dbReference type="EMBL" id="AFZ23907.1"/>
    </source>
</evidence>
<sequence>MNLETVIEEIHKNSNKVVSPTADPQLWDKQLESEFKGYPVFNWTDDFNYSKSHTYEILLHPGTLDKPGSLEQEQTFIRSVGGQKYSVLLKMSVITSYYLAGVFRRQLDSNGQVIEQLIQPEIPLQVEFMQKVDQFAQRNGFEPINRTYLAQVVPNVKLDLAQCCTVYNCLFEDEDNCIPVIWYK</sequence>
<accession>K9WWK0</accession>
<dbReference type="OrthoDB" id="2990035at2"/>
<dbReference type="AlphaFoldDB" id="K9WWK0"/>
<dbReference type="HOGENOM" id="CLU_1529560_0_0_3"/>